<dbReference type="Proteomes" id="UP001154282">
    <property type="component" value="Unassembled WGS sequence"/>
</dbReference>
<dbReference type="AlphaFoldDB" id="A0AAV0K8H7"/>
<dbReference type="PANTHER" id="PTHR11566:SF224">
    <property type="entry name" value="DYNAMIN-RELATED PROTEIN 1E-LIKE"/>
    <property type="match status" value="1"/>
</dbReference>
<dbReference type="GO" id="GO:0003924">
    <property type="term" value="F:GTPase activity"/>
    <property type="evidence" value="ECO:0007669"/>
    <property type="project" value="InterPro"/>
</dbReference>
<proteinExistence type="predicted"/>
<dbReference type="GO" id="GO:0016020">
    <property type="term" value="C:membrane"/>
    <property type="evidence" value="ECO:0007669"/>
    <property type="project" value="TreeGrafter"/>
</dbReference>
<organism evidence="2 3">
    <name type="scientific">Linum tenue</name>
    <dbReference type="NCBI Taxonomy" id="586396"/>
    <lineage>
        <taxon>Eukaryota</taxon>
        <taxon>Viridiplantae</taxon>
        <taxon>Streptophyta</taxon>
        <taxon>Embryophyta</taxon>
        <taxon>Tracheophyta</taxon>
        <taxon>Spermatophyta</taxon>
        <taxon>Magnoliopsida</taxon>
        <taxon>eudicotyledons</taxon>
        <taxon>Gunneridae</taxon>
        <taxon>Pentapetalae</taxon>
        <taxon>rosids</taxon>
        <taxon>fabids</taxon>
        <taxon>Malpighiales</taxon>
        <taxon>Linaceae</taxon>
        <taxon>Linum</taxon>
    </lineage>
</organism>
<dbReference type="GO" id="GO:0008017">
    <property type="term" value="F:microtubule binding"/>
    <property type="evidence" value="ECO:0007669"/>
    <property type="project" value="TreeGrafter"/>
</dbReference>
<dbReference type="EMBL" id="CAMGYJ010000005">
    <property type="protein sequence ID" value="CAI0418321.1"/>
    <property type="molecule type" value="Genomic_DNA"/>
</dbReference>
<dbReference type="InterPro" id="IPR022812">
    <property type="entry name" value="Dynamin"/>
</dbReference>
<reference evidence="2" key="1">
    <citation type="submission" date="2022-08" db="EMBL/GenBank/DDBJ databases">
        <authorList>
            <person name="Gutierrez-Valencia J."/>
        </authorList>
    </citation>
    <scope>NUCLEOTIDE SEQUENCE</scope>
</reference>
<sequence>ICTGIVTRRPLVLQLHKTEPRVEDYAEFLHLPKQRFTDFSMVRKEIQDETDKMTGTNRRISPVPIHLTIYSPNEGQPEAIVRDIESMVRSYILKVTSEVLGYNLKNERQMGIMFMCCNSILALNIFCPHQAHSCVQQKSIRVLEYYYVFSANSVSFSSNLAVLI</sequence>
<dbReference type="SMART" id="SM00053">
    <property type="entry name" value="DYNc"/>
    <property type="match status" value="1"/>
</dbReference>
<protein>
    <recommendedName>
        <fullName evidence="1">Dynamin GTPase domain-containing protein</fullName>
    </recommendedName>
</protein>
<dbReference type="SUPFAM" id="SSF52540">
    <property type="entry name" value="P-loop containing nucleoside triphosphate hydrolases"/>
    <property type="match status" value="1"/>
</dbReference>
<gene>
    <name evidence="2" type="ORF">LITE_LOCUS17609</name>
</gene>
<evidence type="ECO:0000259" key="1">
    <source>
        <dbReference type="SMART" id="SM00053"/>
    </source>
</evidence>
<name>A0AAV0K8H7_9ROSI</name>
<dbReference type="GO" id="GO:0005525">
    <property type="term" value="F:GTP binding"/>
    <property type="evidence" value="ECO:0007669"/>
    <property type="project" value="InterPro"/>
</dbReference>
<dbReference type="GO" id="GO:0005737">
    <property type="term" value="C:cytoplasm"/>
    <property type="evidence" value="ECO:0007669"/>
    <property type="project" value="TreeGrafter"/>
</dbReference>
<comment type="caution">
    <text evidence="2">The sequence shown here is derived from an EMBL/GenBank/DDBJ whole genome shotgun (WGS) entry which is preliminary data.</text>
</comment>
<feature type="domain" description="Dynamin GTPase" evidence="1">
    <location>
        <begin position="1"/>
        <end position="146"/>
    </location>
</feature>
<dbReference type="Pfam" id="PF00350">
    <property type="entry name" value="Dynamin_N"/>
    <property type="match status" value="1"/>
</dbReference>
<feature type="non-terminal residue" evidence="2">
    <location>
        <position position="1"/>
    </location>
</feature>
<dbReference type="PANTHER" id="PTHR11566">
    <property type="entry name" value="DYNAMIN"/>
    <property type="match status" value="1"/>
</dbReference>
<dbReference type="InterPro" id="IPR001401">
    <property type="entry name" value="Dynamin_GTPase"/>
</dbReference>
<dbReference type="GO" id="GO:0005874">
    <property type="term" value="C:microtubule"/>
    <property type="evidence" value="ECO:0007669"/>
    <property type="project" value="TreeGrafter"/>
</dbReference>
<evidence type="ECO:0000313" key="2">
    <source>
        <dbReference type="EMBL" id="CAI0418321.1"/>
    </source>
</evidence>
<dbReference type="Gene3D" id="3.40.50.300">
    <property type="entry name" value="P-loop containing nucleotide triphosphate hydrolases"/>
    <property type="match status" value="1"/>
</dbReference>
<accession>A0AAV0K8H7</accession>
<dbReference type="InterPro" id="IPR027417">
    <property type="entry name" value="P-loop_NTPase"/>
</dbReference>
<keyword evidence="3" id="KW-1185">Reference proteome</keyword>
<dbReference type="InterPro" id="IPR045063">
    <property type="entry name" value="Dynamin_N"/>
</dbReference>
<evidence type="ECO:0000313" key="3">
    <source>
        <dbReference type="Proteomes" id="UP001154282"/>
    </source>
</evidence>